<feature type="compositionally biased region" description="Basic and acidic residues" evidence="1">
    <location>
        <begin position="13"/>
        <end position="26"/>
    </location>
</feature>
<evidence type="ECO:0000313" key="3">
    <source>
        <dbReference type="Proteomes" id="UP000003250"/>
    </source>
</evidence>
<reference evidence="2 3" key="1">
    <citation type="journal article" date="2012" name="J. Bacteriol.">
        <title>Draft Genome Sequence of Mesorhizobium alhagi CCNWXJ12-2T, a Novel Salt-Resistant Species Isolated from the Desert of Northwestern China.</title>
        <authorList>
            <person name="Zhou M."/>
            <person name="Chen W."/>
            <person name="Chen H."/>
            <person name="Wei G."/>
        </authorList>
    </citation>
    <scope>NUCLEOTIDE SEQUENCE [LARGE SCALE GENOMIC DNA]</scope>
    <source>
        <strain evidence="2 3">CCNWXJ12-2</strain>
    </source>
</reference>
<dbReference type="PATRIC" id="fig|1107882.3.peg.2562"/>
<keyword evidence="3" id="KW-1185">Reference proteome</keyword>
<evidence type="ECO:0000256" key="1">
    <source>
        <dbReference type="SAM" id="MobiDB-lite"/>
    </source>
</evidence>
<protein>
    <submittedName>
        <fullName evidence="2">Uncharacterized protein</fullName>
    </submittedName>
</protein>
<evidence type="ECO:0000313" key="2">
    <source>
        <dbReference type="EMBL" id="EHK56816.1"/>
    </source>
</evidence>
<gene>
    <name evidence="2" type="ORF">MAXJ12_13096</name>
</gene>
<dbReference type="EMBL" id="AHAM01000098">
    <property type="protein sequence ID" value="EHK56816.1"/>
    <property type="molecule type" value="Genomic_DNA"/>
</dbReference>
<accession>H0HR36</accession>
<dbReference type="AlphaFoldDB" id="H0HR36"/>
<name>H0HR36_9HYPH</name>
<dbReference type="Proteomes" id="UP000003250">
    <property type="component" value="Unassembled WGS sequence"/>
</dbReference>
<feature type="region of interest" description="Disordered" evidence="1">
    <location>
        <begin position="13"/>
        <end position="41"/>
    </location>
</feature>
<organism evidence="2 3">
    <name type="scientific">Mesorhizobium alhagi CCNWXJ12-2</name>
    <dbReference type="NCBI Taxonomy" id="1107882"/>
    <lineage>
        <taxon>Bacteria</taxon>
        <taxon>Pseudomonadati</taxon>
        <taxon>Pseudomonadota</taxon>
        <taxon>Alphaproteobacteria</taxon>
        <taxon>Hyphomicrobiales</taxon>
        <taxon>Phyllobacteriaceae</taxon>
        <taxon>Allomesorhizobium</taxon>
    </lineage>
</organism>
<sequence>MSVWQYMAALDGHARANDPDGDKRLSGSEQDELWDWLQSKE</sequence>
<dbReference type="RefSeq" id="WP_008836246.1">
    <property type="nucleotide sequence ID" value="NZ_AHAM01000098.1"/>
</dbReference>
<proteinExistence type="predicted"/>